<keyword evidence="3" id="KW-0732">Signal</keyword>
<protein>
    <submittedName>
        <fullName evidence="5">G1965 protein</fullName>
    </submittedName>
</protein>
<dbReference type="InterPro" id="IPR010255">
    <property type="entry name" value="Haem_peroxidase_sf"/>
</dbReference>
<feature type="domain" description="Plant heme peroxidase family profile" evidence="4">
    <location>
        <begin position="73"/>
        <end position="337"/>
    </location>
</feature>
<organism evidence="5 6">
    <name type="scientific">Coccomyxa viridis</name>
    <dbReference type="NCBI Taxonomy" id="1274662"/>
    <lineage>
        <taxon>Eukaryota</taxon>
        <taxon>Viridiplantae</taxon>
        <taxon>Chlorophyta</taxon>
        <taxon>core chlorophytes</taxon>
        <taxon>Trebouxiophyceae</taxon>
        <taxon>Trebouxiophyceae incertae sedis</taxon>
        <taxon>Coccomyxaceae</taxon>
        <taxon>Coccomyxa</taxon>
    </lineage>
</organism>
<feature type="signal peptide" evidence="3">
    <location>
        <begin position="1"/>
        <end position="21"/>
    </location>
</feature>
<comment type="similarity">
    <text evidence="2">Belongs to the peroxidase family.</text>
</comment>
<feature type="chain" id="PRO_5046218465" evidence="3">
    <location>
        <begin position="22"/>
        <end position="375"/>
    </location>
</feature>
<sequence>MNIKLVVLCCWANTILNCADAITPGGKRQAPGLIPLNPVGIYGSLDTALKCMQMVRQQAGGTLNFADTLPNCLRIAYHDSSARNTTSPGGANGSIMNELDDPLNNPGNLGLAICHAYLKALVPLMRNNGTGPCAKLTFADAIQWVAEVAVELAGGPATPMLPGREDCGCFDNTNIIADECAPATDLISFWSEAGMTDPVKASAALSGSHSLGNIRSTTAHDAANGAGFGGAGPVCIGSPGPMTAQPNVFDNHYFKEIYNQNGRAGYLYSDRNLAAINASTLDYVKEYANDDDAFFRDWVPQFQEMSLLGVDPKPAGFNITSGFLPGGIIAKKLPMVPEDNIGFTGTAADFTHPARLNGRLSQSGGQGSFLVAGGH</sequence>
<dbReference type="PRINTS" id="PR00458">
    <property type="entry name" value="PEROXIDASE"/>
</dbReference>
<dbReference type="PANTHER" id="PTHR31356">
    <property type="entry name" value="THYLAKOID LUMENAL 29 KDA PROTEIN, CHLOROPLASTIC-RELATED"/>
    <property type="match status" value="1"/>
</dbReference>
<dbReference type="InterPro" id="IPR044831">
    <property type="entry name" value="Ccp1-like"/>
</dbReference>
<dbReference type="Gene3D" id="1.10.520.10">
    <property type="match status" value="1"/>
</dbReference>
<evidence type="ECO:0000256" key="3">
    <source>
        <dbReference type="SAM" id="SignalP"/>
    </source>
</evidence>
<accession>A0ABP1FLE3</accession>
<dbReference type="EMBL" id="CAXHTA020000002">
    <property type="protein sequence ID" value="CAL5220019.1"/>
    <property type="molecule type" value="Genomic_DNA"/>
</dbReference>
<dbReference type="InterPro" id="IPR002016">
    <property type="entry name" value="Haem_peroxidase"/>
</dbReference>
<dbReference type="Pfam" id="PF00141">
    <property type="entry name" value="peroxidase"/>
    <property type="match status" value="1"/>
</dbReference>
<dbReference type="PANTHER" id="PTHR31356:SF66">
    <property type="entry name" value="CATALASE-PEROXIDASE"/>
    <property type="match status" value="1"/>
</dbReference>
<evidence type="ECO:0000259" key="4">
    <source>
        <dbReference type="PROSITE" id="PS50873"/>
    </source>
</evidence>
<evidence type="ECO:0000313" key="5">
    <source>
        <dbReference type="EMBL" id="CAL5220019.1"/>
    </source>
</evidence>
<evidence type="ECO:0000256" key="1">
    <source>
        <dbReference type="ARBA" id="ARBA00023002"/>
    </source>
</evidence>
<dbReference type="Gene3D" id="1.10.420.10">
    <property type="entry name" value="Peroxidase, domain 2"/>
    <property type="match status" value="1"/>
</dbReference>
<reference evidence="5 6" key="1">
    <citation type="submission" date="2024-06" db="EMBL/GenBank/DDBJ databases">
        <authorList>
            <person name="Kraege A."/>
            <person name="Thomma B."/>
        </authorList>
    </citation>
    <scope>NUCLEOTIDE SEQUENCE [LARGE SCALE GENOMIC DNA]</scope>
</reference>
<dbReference type="Proteomes" id="UP001497392">
    <property type="component" value="Unassembled WGS sequence"/>
</dbReference>
<comment type="caution">
    <text evidence="5">The sequence shown here is derived from an EMBL/GenBank/DDBJ whole genome shotgun (WGS) entry which is preliminary data.</text>
</comment>
<keyword evidence="6" id="KW-1185">Reference proteome</keyword>
<proteinExistence type="inferred from homology"/>
<dbReference type="PROSITE" id="PS50873">
    <property type="entry name" value="PEROXIDASE_4"/>
    <property type="match status" value="1"/>
</dbReference>
<name>A0ABP1FLE3_9CHLO</name>
<evidence type="ECO:0000313" key="6">
    <source>
        <dbReference type="Proteomes" id="UP001497392"/>
    </source>
</evidence>
<evidence type="ECO:0000256" key="2">
    <source>
        <dbReference type="RuleBase" id="RU004241"/>
    </source>
</evidence>
<keyword evidence="1" id="KW-0560">Oxidoreductase</keyword>
<dbReference type="SUPFAM" id="SSF48113">
    <property type="entry name" value="Heme-dependent peroxidases"/>
    <property type="match status" value="1"/>
</dbReference>
<gene>
    <name evidence="5" type="primary">g1965</name>
    <name evidence="5" type="ORF">VP750_LOCUS1678</name>
</gene>